<dbReference type="InterPro" id="IPR053149">
    <property type="entry name" value="TPK"/>
</dbReference>
<gene>
    <name evidence="7" type="ORF">BGI42_05600</name>
</gene>
<dbReference type="SMART" id="SM00983">
    <property type="entry name" value="TPK_B1_binding"/>
    <property type="match status" value="1"/>
</dbReference>
<dbReference type="GO" id="GO:0016301">
    <property type="term" value="F:kinase activity"/>
    <property type="evidence" value="ECO:0007669"/>
    <property type="project" value="UniProtKB-KW"/>
</dbReference>
<evidence type="ECO:0000259" key="6">
    <source>
        <dbReference type="SMART" id="SM00983"/>
    </source>
</evidence>
<evidence type="ECO:0000256" key="2">
    <source>
        <dbReference type="ARBA" id="ARBA00022741"/>
    </source>
</evidence>
<keyword evidence="2" id="KW-0547">Nucleotide-binding</keyword>
<dbReference type="Proteomes" id="UP000094652">
    <property type="component" value="Chromosome"/>
</dbReference>
<dbReference type="RefSeq" id="WP_069679389.1">
    <property type="nucleotide sequence ID" value="NZ_CP017253.2"/>
</dbReference>
<evidence type="ECO:0000313" key="7">
    <source>
        <dbReference type="EMBL" id="AOR23235.1"/>
    </source>
</evidence>
<evidence type="ECO:0000256" key="5">
    <source>
        <dbReference type="NCBIfam" id="TIGR01378"/>
    </source>
</evidence>
<proteinExistence type="predicted"/>
<organism evidence="7 8">
    <name type="scientific">Clostridium taeniosporum</name>
    <dbReference type="NCBI Taxonomy" id="394958"/>
    <lineage>
        <taxon>Bacteria</taxon>
        <taxon>Bacillati</taxon>
        <taxon>Bacillota</taxon>
        <taxon>Clostridia</taxon>
        <taxon>Eubacteriales</taxon>
        <taxon>Clostridiaceae</taxon>
        <taxon>Clostridium</taxon>
    </lineage>
</organism>
<keyword evidence="1" id="KW-0808">Transferase</keyword>
<dbReference type="InterPro" id="IPR007371">
    <property type="entry name" value="TPK_catalytic"/>
</dbReference>
<dbReference type="PANTHER" id="PTHR41299">
    <property type="entry name" value="THIAMINE PYROPHOSPHOKINASE"/>
    <property type="match status" value="1"/>
</dbReference>
<dbReference type="EMBL" id="CP017253">
    <property type="protein sequence ID" value="AOR23235.1"/>
    <property type="molecule type" value="Genomic_DNA"/>
</dbReference>
<dbReference type="CDD" id="cd07995">
    <property type="entry name" value="TPK"/>
    <property type="match status" value="1"/>
</dbReference>
<dbReference type="Gene3D" id="3.40.50.10240">
    <property type="entry name" value="Thiamin pyrophosphokinase, catalytic domain"/>
    <property type="match status" value="1"/>
</dbReference>
<dbReference type="EC" id="2.7.6.2" evidence="5"/>
<dbReference type="InterPro" id="IPR036759">
    <property type="entry name" value="TPK_catalytic_sf"/>
</dbReference>
<dbReference type="GO" id="GO:0006772">
    <property type="term" value="P:thiamine metabolic process"/>
    <property type="evidence" value="ECO:0007669"/>
    <property type="project" value="UniProtKB-UniRule"/>
</dbReference>
<name>A0A1D7XIT5_9CLOT</name>
<dbReference type="OrthoDB" id="9804377at2"/>
<accession>A0A1D7XIT5</accession>
<evidence type="ECO:0000256" key="4">
    <source>
        <dbReference type="ARBA" id="ARBA00022840"/>
    </source>
</evidence>
<dbReference type="Pfam" id="PF04265">
    <property type="entry name" value="TPK_B1_binding"/>
    <property type="match status" value="1"/>
</dbReference>
<keyword evidence="8" id="KW-1185">Reference proteome</keyword>
<evidence type="ECO:0000256" key="1">
    <source>
        <dbReference type="ARBA" id="ARBA00022679"/>
    </source>
</evidence>
<dbReference type="GO" id="GO:0004788">
    <property type="term" value="F:thiamine diphosphokinase activity"/>
    <property type="evidence" value="ECO:0007669"/>
    <property type="project" value="UniProtKB-UniRule"/>
</dbReference>
<dbReference type="GO" id="GO:0005524">
    <property type="term" value="F:ATP binding"/>
    <property type="evidence" value="ECO:0007669"/>
    <property type="project" value="UniProtKB-KW"/>
</dbReference>
<dbReference type="NCBIfam" id="TIGR01378">
    <property type="entry name" value="thi_PPkinase"/>
    <property type="match status" value="1"/>
</dbReference>
<protein>
    <recommendedName>
        <fullName evidence="5">Thiamine diphosphokinase</fullName>
        <ecNumber evidence="5">2.7.6.2</ecNumber>
    </recommendedName>
</protein>
<sequence length="212" mass="23627">MKVMIVSGGTPPSETLLVQYKEKVDFIVAADKGGEYLLKYNVIPDLLIGDFDSMSKEILEKLKKVTKEILEFPPEKDYTDTEIAIMESIKRGGKKIYLLGATGTRIDHTLGNIGLLLSYKKKGISLEIIDNNNRMYLAKNRIVLNGKQGENVSFHALSNTVKNFKIAGAKYNIPQGKDISLLDPAAICNEFLETPISIEYDEGEVLILHSFD</sequence>
<evidence type="ECO:0000256" key="3">
    <source>
        <dbReference type="ARBA" id="ARBA00022777"/>
    </source>
</evidence>
<dbReference type="SUPFAM" id="SSF63999">
    <property type="entry name" value="Thiamin pyrophosphokinase, catalytic domain"/>
    <property type="match status" value="1"/>
</dbReference>
<dbReference type="KEGG" id="ctae:BGI42_05600"/>
<dbReference type="Pfam" id="PF04263">
    <property type="entry name" value="TPK_catalytic"/>
    <property type="match status" value="1"/>
</dbReference>
<keyword evidence="4" id="KW-0067">ATP-binding</keyword>
<dbReference type="AlphaFoldDB" id="A0A1D7XIT5"/>
<dbReference type="InterPro" id="IPR007373">
    <property type="entry name" value="Thiamin_PyroPKinase_B1-bd"/>
</dbReference>
<evidence type="ECO:0000313" key="8">
    <source>
        <dbReference type="Proteomes" id="UP000094652"/>
    </source>
</evidence>
<dbReference type="PANTHER" id="PTHR41299:SF1">
    <property type="entry name" value="THIAMINE PYROPHOSPHOKINASE"/>
    <property type="match status" value="1"/>
</dbReference>
<feature type="domain" description="Thiamin pyrophosphokinase thiamin-binding" evidence="6">
    <location>
        <begin position="146"/>
        <end position="206"/>
    </location>
</feature>
<keyword evidence="3 7" id="KW-0418">Kinase</keyword>
<dbReference type="InterPro" id="IPR006282">
    <property type="entry name" value="Thi_PPkinase"/>
</dbReference>
<reference evidence="8" key="1">
    <citation type="submission" date="2016-09" db="EMBL/GenBank/DDBJ databases">
        <title>Genomics of Clostridium taeniosporum, an organism which forms endospores with ribbon-like appendages.</title>
        <authorList>
            <person name="Walker J.R."/>
        </authorList>
    </citation>
    <scope>NUCLEOTIDE SEQUENCE [LARGE SCALE GENOMIC DNA]</scope>
    <source>
        <strain evidence="8">1/k</strain>
    </source>
</reference>
<dbReference type="STRING" id="394958.BGI42_05600"/>
<dbReference type="GO" id="GO:0030975">
    <property type="term" value="F:thiamine binding"/>
    <property type="evidence" value="ECO:0007669"/>
    <property type="project" value="InterPro"/>
</dbReference>
<dbReference type="GO" id="GO:0009229">
    <property type="term" value="P:thiamine diphosphate biosynthetic process"/>
    <property type="evidence" value="ECO:0007669"/>
    <property type="project" value="InterPro"/>
</dbReference>